<dbReference type="Proteomes" id="UP000538929">
    <property type="component" value="Unassembled WGS sequence"/>
</dbReference>
<dbReference type="RefSeq" id="WP_182608548.1">
    <property type="nucleotide sequence ID" value="NZ_VKHT01001638.1"/>
</dbReference>
<sequence>MTWIPEEEIEQLEAERHRYAATFSHTDPNDTVTRAHLQHEMDWRTRRIQQLQEQRPLGWGARLALRGAALAAAWAAWQVDPLWATITLGLLAAFLAFLSLG</sequence>
<feature type="transmembrane region" description="Helical" evidence="1">
    <location>
        <begin position="82"/>
        <end position="100"/>
    </location>
</feature>
<keyword evidence="1" id="KW-1133">Transmembrane helix</keyword>
<comment type="caution">
    <text evidence="2">The sequence shown here is derived from an EMBL/GenBank/DDBJ whole genome shotgun (WGS) entry which is preliminary data.</text>
</comment>
<keyword evidence="1" id="KW-0812">Transmembrane</keyword>
<name>A0A7W3Y3Z4_9ACTN</name>
<evidence type="ECO:0000313" key="3">
    <source>
        <dbReference type="Proteomes" id="UP000538929"/>
    </source>
</evidence>
<evidence type="ECO:0000313" key="2">
    <source>
        <dbReference type="EMBL" id="MBB0247359.1"/>
    </source>
</evidence>
<evidence type="ECO:0000256" key="1">
    <source>
        <dbReference type="SAM" id="Phobius"/>
    </source>
</evidence>
<accession>A0A7W3Y3Z4</accession>
<keyword evidence="1" id="KW-0472">Membrane</keyword>
<gene>
    <name evidence="2" type="ORF">FNQ90_25360</name>
</gene>
<dbReference type="EMBL" id="VKHT01001638">
    <property type="protein sequence ID" value="MBB0247359.1"/>
    <property type="molecule type" value="Genomic_DNA"/>
</dbReference>
<evidence type="ECO:0008006" key="4">
    <source>
        <dbReference type="Google" id="ProtNLM"/>
    </source>
</evidence>
<protein>
    <recommendedName>
        <fullName evidence="4">DUF3040 domain-containing protein</fullName>
    </recommendedName>
</protein>
<dbReference type="AlphaFoldDB" id="A0A7W3Y3Z4"/>
<reference evidence="3" key="1">
    <citation type="submission" date="2019-10" db="EMBL/GenBank/DDBJ databases">
        <title>Streptomyces sp. nov., a novel actinobacterium isolated from alkaline environment.</title>
        <authorList>
            <person name="Golinska P."/>
        </authorList>
    </citation>
    <scope>NUCLEOTIDE SEQUENCE [LARGE SCALE GENOMIC DNA]</scope>
    <source>
        <strain evidence="3">DSM 42118</strain>
    </source>
</reference>
<proteinExistence type="predicted"/>
<keyword evidence="3" id="KW-1185">Reference proteome</keyword>
<organism evidence="2 3">
    <name type="scientific">Streptomyces alkaliphilus</name>
    <dbReference type="NCBI Taxonomy" id="1472722"/>
    <lineage>
        <taxon>Bacteria</taxon>
        <taxon>Bacillati</taxon>
        <taxon>Actinomycetota</taxon>
        <taxon>Actinomycetes</taxon>
        <taxon>Kitasatosporales</taxon>
        <taxon>Streptomycetaceae</taxon>
        <taxon>Streptomyces</taxon>
    </lineage>
</organism>